<dbReference type="SUPFAM" id="SSF54631">
    <property type="entry name" value="CBS-domain pair"/>
    <property type="match status" value="1"/>
</dbReference>
<dbReference type="Proteomes" id="UP000789595">
    <property type="component" value="Unassembled WGS sequence"/>
</dbReference>
<reference evidence="12" key="2">
    <citation type="submission" date="2021-11" db="EMBL/GenBank/DDBJ databases">
        <authorList>
            <consortium name="Genoscope - CEA"/>
            <person name="William W."/>
        </authorList>
    </citation>
    <scope>NUCLEOTIDE SEQUENCE</scope>
</reference>
<dbReference type="OrthoDB" id="418595at2759"/>
<dbReference type="Gene3D" id="3.10.310.30">
    <property type="match status" value="1"/>
</dbReference>
<name>A0A7S4E7M7_9STRA</name>
<evidence type="ECO:0000313" key="12">
    <source>
        <dbReference type="EMBL" id="CAH0375610.1"/>
    </source>
</evidence>
<protein>
    <recommendedName>
        <fullName evidence="10">CBS domain-containing protein</fullName>
    </recommendedName>
</protein>
<keyword evidence="9" id="KW-0732">Signal</keyword>
<comment type="cofactor">
    <cofactor evidence="1">
        <name>Mg(2+)</name>
        <dbReference type="ChEBI" id="CHEBI:18420"/>
    </cofactor>
</comment>
<evidence type="ECO:0000256" key="7">
    <source>
        <dbReference type="ARBA" id="ARBA00022884"/>
    </source>
</evidence>
<evidence type="ECO:0000259" key="10">
    <source>
        <dbReference type="PROSITE" id="PS51371"/>
    </source>
</evidence>
<feature type="domain" description="CBS" evidence="10">
    <location>
        <begin position="382"/>
        <end position="440"/>
    </location>
</feature>
<feature type="domain" description="CBS" evidence="10">
    <location>
        <begin position="445"/>
        <end position="501"/>
    </location>
</feature>
<dbReference type="Pfam" id="PF00571">
    <property type="entry name" value="CBS"/>
    <property type="match status" value="2"/>
</dbReference>
<reference evidence="11" key="1">
    <citation type="submission" date="2021-01" db="EMBL/GenBank/DDBJ databases">
        <authorList>
            <person name="Corre E."/>
            <person name="Pelletier E."/>
            <person name="Niang G."/>
            <person name="Scheremetjew M."/>
            <person name="Finn R."/>
            <person name="Kale V."/>
            <person name="Holt S."/>
            <person name="Cochrane G."/>
            <person name="Meng A."/>
            <person name="Brown T."/>
            <person name="Cohen L."/>
        </authorList>
    </citation>
    <scope>NUCLEOTIDE SEQUENCE</scope>
    <source>
        <strain evidence="11">CCMP1756</strain>
    </source>
</reference>
<dbReference type="Gene3D" id="3.10.580.10">
    <property type="entry name" value="CBS-domain"/>
    <property type="match status" value="1"/>
</dbReference>
<sequence>MPRTRRVAAALLAITQTAGGFLAPRPKCSTALRAATQEPVAEITAEPCNVVLTTTNCDFDSLAAACALASLWGRDPEFSLVPTHVVMPRGAVPVVQRFLAYHKHVLPVRGFKTIDGSDIEALGVVDASSAARLGRSKRWLSLAQSLHVYDHHVGGEGEESESLGLHATEVVVEPVGSTTTLIVERLRDADVTPSVPEATLYVLGIRADTGGLAYETTTARDADALAWLLRKGASQAAIAEFGVERISGDQRKILATALRTVESRLYRGVGVATVAVRSKGYVPGLAAVVEELLELTAADVLIMACEHQNGLDLIGRARPGAATVDLRTVMSKFGGGGHARAAAAAVPENDRKAMGAPRNVLDVAREYVLGQIPAEPTAAAIMTSAVVTLKDDATIADARRLLNAHSLKATAVVDAKGRLRGVLKMSDVSKAEKAGRQNDKVKGVMRTQVTTVSRDTPLARLEEILVTTVGRVPVVEDDGRLLGIVTRTDLLRLRNYYGGELPRPSALGVSGEAGPG</sequence>
<dbReference type="GO" id="GO:0016779">
    <property type="term" value="F:nucleotidyltransferase activity"/>
    <property type="evidence" value="ECO:0007669"/>
    <property type="project" value="UniProtKB-KW"/>
</dbReference>
<dbReference type="AlphaFoldDB" id="A0A7S4E7M7"/>
<dbReference type="Pfam" id="PF02272">
    <property type="entry name" value="DHHA1"/>
    <property type="match status" value="1"/>
</dbReference>
<dbReference type="InterPro" id="IPR003156">
    <property type="entry name" value="DHHA1_dom"/>
</dbReference>
<evidence type="ECO:0000256" key="4">
    <source>
        <dbReference type="ARBA" id="ARBA00022723"/>
    </source>
</evidence>
<keyword evidence="4" id="KW-0479">Metal-binding</keyword>
<evidence type="ECO:0000256" key="3">
    <source>
        <dbReference type="ARBA" id="ARBA00022695"/>
    </source>
</evidence>
<keyword evidence="3" id="KW-0808">Transferase</keyword>
<keyword evidence="2" id="KW-0819">tRNA processing</keyword>
<dbReference type="GO" id="GO:0000166">
    <property type="term" value="F:nucleotide binding"/>
    <property type="evidence" value="ECO:0007669"/>
    <property type="project" value="UniProtKB-KW"/>
</dbReference>
<organism evidence="11">
    <name type="scientific">Pelagomonas calceolata</name>
    <dbReference type="NCBI Taxonomy" id="35677"/>
    <lineage>
        <taxon>Eukaryota</taxon>
        <taxon>Sar</taxon>
        <taxon>Stramenopiles</taxon>
        <taxon>Ochrophyta</taxon>
        <taxon>Pelagophyceae</taxon>
        <taxon>Pelagomonadales</taxon>
        <taxon>Pelagomonadaceae</taxon>
        <taxon>Pelagomonas</taxon>
    </lineage>
</organism>
<dbReference type="PROSITE" id="PS51371">
    <property type="entry name" value="CBS"/>
    <property type="match status" value="2"/>
</dbReference>
<dbReference type="GO" id="GO:0008033">
    <property type="term" value="P:tRNA processing"/>
    <property type="evidence" value="ECO:0007669"/>
    <property type="project" value="UniProtKB-KW"/>
</dbReference>
<evidence type="ECO:0000256" key="9">
    <source>
        <dbReference type="SAM" id="SignalP"/>
    </source>
</evidence>
<dbReference type="EMBL" id="CAKKNE010000005">
    <property type="protein sequence ID" value="CAH0375610.1"/>
    <property type="molecule type" value="Genomic_DNA"/>
</dbReference>
<gene>
    <name evidence="11" type="ORF">PCAL00307_LOCUS10806</name>
    <name evidence="12" type="ORF">PECAL_5P01430</name>
</gene>
<feature type="chain" id="PRO_5036212411" description="CBS domain-containing protein" evidence="9">
    <location>
        <begin position="21"/>
        <end position="516"/>
    </location>
</feature>
<dbReference type="SMART" id="SM00116">
    <property type="entry name" value="CBS"/>
    <property type="match status" value="2"/>
</dbReference>
<dbReference type="GO" id="GO:0046872">
    <property type="term" value="F:metal ion binding"/>
    <property type="evidence" value="ECO:0007669"/>
    <property type="project" value="UniProtKB-KW"/>
</dbReference>
<dbReference type="InterPro" id="IPR000644">
    <property type="entry name" value="CBS_dom"/>
</dbReference>
<evidence type="ECO:0000313" key="11">
    <source>
        <dbReference type="EMBL" id="CAE0695370.1"/>
    </source>
</evidence>
<keyword evidence="6" id="KW-0460">Magnesium</keyword>
<proteinExistence type="predicted"/>
<feature type="signal peptide" evidence="9">
    <location>
        <begin position="1"/>
        <end position="20"/>
    </location>
</feature>
<keyword evidence="3" id="KW-0548">Nucleotidyltransferase</keyword>
<evidence type="ECO:0000256" key="1">
    <source>
        <dbReference type="ARBA" id="ARBA00001946"/>
    </source>
</evidence>
<dbReference type="GO" id="GO:0003723">
    <property type="term" value="F:RNA binding"/>
    <property type="evidence" value="ECO:0007669"/>
    <property type="project" value="UniProtKB-KW"/>
</dbReference>
<dbReference type="SUPFAM" id="SSF64182">
    <property type="entry name" value="DHH phosphoesterases"/>
    <property type="match status" value="1"/>
</dbReference>
<evidence type="ECO:0000256" key="5">
    <source>
        <dbReference type="ARBA" id="ARBA00022741"/>
    </source>
</evidence>
<dbReference type="PANTHER" id="PTHR47788:SF1">
    <property type="entry name" value="A-ADDING TRNA NUCLEOTIDYLTRANSFERASE"/>
    <property type="match status" value="1"/>
</dbReference>
<dbReference type="InterPro" id="IPR038763">
    <property type="entry name" value="DHH_sf"/>
</dbReference>
<keyword evidence="5" id="KW-0547">Nucleotide-binding</keyword>
<evidence type="ECO:0000256" key="6">
    <source>
        <dbReference type="ARBA" id="ARBA00022842"/>
    </source>
</evidence>
<evidence type="ECO:0000313" key="13">
    <source>
        <dbReference type="Proteomes" id="UP000789595"/>
    </source>
</evidence>
<keyword evidence="13" id="KW-1185">Reference proteome</keyword>
<evidence type="ECO:0000256" key="2">
    <source>
        <dbReference type="ARBA" id="ARBA00022694"/>
    </source>
</evidence>
<dbReference type="EMBL" id="HBIW01012589">
    <property type="protein sequence ID" value="CAE0695370.1"/>
    <property type="molecule type" value="Transcribed_RNA"/>
</dbReference>
<dbReference type="PANTHER" id="PTHR47788">
    <property type="entry name" value="POLYA POLYMERASE"/>
    <property type="match status" value="1"/>
</dbReference>
<accession>A0A7S4E7M7</accession>
<dbReference type="InterPro" id="IPR052390">
    <property type="entry name" value="tRNA_nt/polyA_polymerase"/>
</dbReference>
<dbReference type="InterPro" id="IPR046342">
    <property type="entry name" value="CBS_dom_sf"/>
</dbReference>
<dbReference type="Gene3D" id="3.90.1640.10">
    <property type="entry name" value="inorganic pyrophosphatase (n-terminal core)"/>
    <property type="match status" value="1"/>
</dbReference>
<keyword evidence="8" id="KW-0129">CBS domain</keyword>
<keyword evidence="7" id="KW-0694">RNA-binding</keyword>
<evidence type="ECO:0000256" key="8">
    <source>
        <dbReference type="PROSITE-ProRule" id="PRU00703"/>
    </source>
</evidence>